<organism evidence="1">
    <name type="scientific">marine sediment metagenome</name>
    <dbReference type="NCBI Taxonomy" id="412755"/>
    <lineage>
        <taxon>unclassified sequences</taxon>
        <taxon>metagenomes</taxon>
        <taxon>ecological metagenomes</taxon>
    </lineage>
</organism>
<evidence type="ECO:0000313" key="1">
    <source>
        <dbReference type="EMBL" id="GAF90674.1"/>
    </source>
</evidence>
<gene>
    <name evidence="1" type="ORF">S01H1_31472</name>
</gene>
<feature type="non-terminal residue" evidence="1">
    <location>
        <position position="118"/>
    </location>
</feature>
<dbReference type="AlphaFoldDB" id="X0TBS1"/>
<name>X0TBS1_9ZZZZ</name>
<dbReference type="EMBL" id="BARS01019417">
    <property type="protein sequence ID" value="GAF90674.1"/>
    <property type="molecule type" value="Genomic_DNA"/>
</dbReference>
<comment type="caution">
    <text evidence="1">The sequence shown here is derived from an EMBL/GenBank/DDBJ whole genome shotgun (WGS) entry which is preliminary data.</text>
</comment>
<reference evidence="1" key="1">
    <citation type="journal article" date="2014" name="Front. Microbiol.">
        <title>High frequency of phylogenetically diverse reductive dehalogenase-homologous genes in deep subseafloor sedimentary metagenomes.</title>
        <authorList>
            <person name="Kawai M."/>
            <person name="Futagami T."/>
            <person name="Toyoda A."/>
            <person name="Takaki Y."/>
            <person name="Nishi S."/>
            <person name="Hori S."/>
            <person name="Arai W."/>
            <person name="Tsubouchi T."/>
            <person name="Morono Y."/>
            <person name="Uchiyama I."/>
            <person name="Ito T."/>
            <person name="Fujiyama A."/>
            <person name="Inagaki F."/>
            <person name="Takami H."/>
        </authorList>
    </citation>
    <scope>NUCLEOTIDE SEQUENCE</scope>
    <source>
        <strain evidence="1">Expedition CK06-06</strain>
    </source>
</reference>
<protein>
    <submittedName>
        <fullName evidence="1">Uncharacterized protein</fullName>
    </submittedName>
</protein>
<accession>X0TBS1</accession>
<sequence length="118" mass="13006">MSKNKDALKFFQAFINEMIDVGGVNLPKSISVSLGAKLGKILKGRGISSLEDSLQKIYSVLNAKIKINSIDNNTREITLKFRSNFCPLGGKHNPDRADLIQKTICIPYTKAILNSLDP</sequence>
<proteinExistence type="predicted"/>